<dbReference type="KEGG" id="sqz:FQU76_25415"/>
<evidence type="ECO:0000256" key="1">
    <source>
        <dbReference type="SAM" id="Phobius"/>
    </source>
</evidence>
<proteinExistence type="predicted"/>
<keyword evidence="3" id="KW-1185">Reference proteome</keyword>
<dbReference type="AlphaFoldDB" id="A0A5B8JND7"/>
<organism evidence="2 3">
    <name type="scientific">Streptomyces qinzhouensis</name>
    <dbReference type="NCBI Taxonomy" id="2599401"/>
    <lineage>
        <taxon>Bacteria</taxon>
        <taxon>Bacillati</taxon>
        <taxon>Actinomycetota</taxon>
        <taxon>Actinomycetes</taxon>
        <taxon>Kitasatosporales</taxon>
        <taxon>Streptomycetaceae</taxon>
        <taxon>Streptomyces</taxon>
    </lineage>
</organism>
<protein>
    <submittedName>
        <fullName evidence="2">Uncharacterized protein</fullName>
    </submittedName>
</protein>
<evidence type="ECO:0000313" key="3">
    <source>
        <dbReference type="Proteomes" id="UP000320580"/>
    </source>
</evidence>
<keyword evidence="1" id="KW-1133">Transmembrane helix</keyword>
<evidence type="ECO:0000313" key="2">
    <source>
        <dbReference type="EMBL" id="QDY79310.1"/>
    </source>
</evidence>
<dbReference type="EMBL" id="CP042266">
    <property type="protein sequence ID" value="QDY79310.1"/>
    <property type="molecule type" value="Genomic_DNA"/>
</dbReference>
<reference evidence="2 3" key="1">
    <citation type="submission" date="2019-07" db="EMBL/GenBank/DDBJ databases">
        <authorList>
            <person name="Zhu P."/>
        </authorList>
    </citation>
    <scope>NUCLEOTIDE SEQUENCE [LARGE SCALE GENOMIC DNA]</scope>
    <source>
        <strain evidence="2 3">SSL-25</strain>
    </source>
</reference>
<dbReference type="Proteomes" id="UP000320580">
    <property type="component" value="Chromosome"/>
</dbReference>
<name>A0A5B8JND7_9ACTN</name>
<keyword evidence="1" id="KW-0812">Transmembrane</keyword>
<keyword evidence="1" id="KW-0472">Membrane</keyword>
<sequence>MNRITAGPPDQEAVLLVALLAAGGFWGLAPAWVPRTGYVRDRDTLIRCRAGLVRILQGESISARRRYSRGR</sequence>
<feature type="transmembrane region" description="Helical" evidence="1">
    <location>
        <begin position="13"/>
        <end position="33"/>
    </location>
</feature>
<accession>A0A5B8JND7</accession>
<dbReference type="OrthoDB" id="9913745at2"/>
<gene>
    <name evidence="2" type="ORF">FQU76_25415</name>
</gene>
<dbReference type="RefSeq" id="WP_146482602.1">
    <property type="nucleotide sequence ID" value="NZ_CP042266.1"/>
</dbReference>